<comment type="caution">
    <text evidence="1">The sequence shown here is derived from an EMBL/GenBank/DDBJ whole genome shotgun (WGS) entry which is preliminary data.</text>
</comment>
<organism evidence="1 2">
    <name type="scientific">Phytophthora megakarya</name>
    <dbReference type="NCBI Taxonomy" id="4795"/>
    <lineage>
        <taxon>Eukaryota</taxon>
        <taxon>Sar</taxon>
        <taxon>Stramenopiles</taxon>
        <taxon>Oomycota</taxon>
        <taxon>Peronosporomycetes</taxon>
        <taxon>Peronosporales</taxon>
        <taxon>Peronosporaceae</taxon>
        <taxon>Phytophthora</taxon>
    </lineage>
</organism>
<accession>A0A225VQR4</accession>
<evidence type="ECO:0000313" key="1">
    <source>
        <dbReference type="EMBL" id="OWZ07672.1"/>
    </source>
</evidence>
<dbReference type="OrthoDB" id="128611at2759"/>
<reference evidence="2" key="1">
    <citation type="submission" date="2017-03" db="EMBL/GenBank/DDBJ databases">
        <title>Phytopthora megakarya and P. palmivora, two closely related causual agents of cacao black pod achieved similar genome size and gene model numbers by different mechanisms.</title>
        <authorList>
            <person name="Ali S."/>
            <person name="Shao J."/>
            <person name="Larry D.J."/>
            <person name="Kronmiller B."/>
            <person name="Shen D."/>
            <person name="Strem M.D."/>
            <person name="Melnick R.L."/>
            <person name="Guiltinan M.J."/>
            <person name="Tyler B.M."/>
            <person name="Meinhardt L.W."/>
            <person name="Bailey B.A."/>
        </authorList>
    </citation>
    <scope>NUCLEOTIDE SEQUENCE [LARGE SCALE GENOMIC DNA]</scope>
    <source>
        <strain evidence="2">zdho120</strain>
    </source>
</reference>
<sequence length="273" mass="30700">MAVEFDGLLLLEAEVTNARTSTISANSRASYLGSAVRFLQWMLQNKRALVTDHFANSLLYDEHGVADKNSIKCALSSAPANPPIDFDRITARDFLTWIFSMKKRNCDFHSFSTYAGHRSAFLNLYQDYHRVMSAGLVREMSSHFKGLQRQVAGAICQGHGQIEVGKDPMSFGLYKQVALAMLQSTSRDMIFARTFMILSWNLMSSAANTVSICYGHLAWRDDALCAYFAYMKNDQRGTRPRDPRHVYANPISPEICPILALGKCYAFHDIVSL</sequence>
<dbReference type="Proteomes" id="UP000198211">
    <property type="component" value="Unassembled WGS sequence"/>
</dbReference>
<proteinExistence type="predicted"/>
<dbReference type="AlphaFoldDB" id="A0A225VQR4"/>
<protein>
    <submittedName>
        <fullName evidence="1">Uncharacterized protein</fullName>
    </submittedName>
</protein>
<name>A0A225VQR4_9STRA</name>
<gene>
    <name evidence="1" type="ORF">PHMEG_00019907</name>
</gene>
<keyword evidence="2" id="KW-1185">Reference proteome</keyword>
<evidence type="ECO:0000313" key="2">
    <source>
        <dbReference type="Proteomes" id="UP000198211"/>
    </source>
</evidence>
<dbReference type="EMBL" id="NBNE01003445">
    <property type="protein sequence ID" value="OWZ07672.1"/>
    <property type="molecule type" value="Genomic_DNA"/>
</dbReference>